<protein>
    <submittedName>
        <fullName evidence="1">Uncharacterized protein</fullName>
    </submittedName>
</protein>
<evidence type="ECO:0000313" key="3">
    <source>
        <dbReference type="Proteomes" id="UP001241747"/>
    </source>
</evidence>
<accession>A0ABU0L9V7</accession>
<sequence length="24" mass="2436">KGLEDIVEAGPSSLLTADPLLSLP</sequence>
<feature type="non-terminal residue" evidence="1">
    <location>
        <position position="1"/>
    </location>
</feature>
<dbReference type="EMBL" id="JAUSVY010000019">
    <property type="protein sequence ID" value="MDQ0507470.1"/>
    <property type="molecule type" value="Genomic_DNA"/>
</dbReference>
<proteinExistence type="predicted"/>
<name>A0ABU0L9V7_XANAG</name>
<dbReference type="EMBL" id="JAUSVY010000002">
    <property type="protein sequence ID" value="MDQ0503923.1"/>
    <property type="molecule type" value="Genomic_DNA"/>
</dbReference>
<reference evidence="1 3" key="1">
    <citation type="submission" date="2023-07" db="EMBL/GenBank/DDBJ databases">
        <title>Genomic Encyclopedia of Type Strains, Phase IV (KMG-IV): sequencing the most valuable type-strain genomes for metagenomic binning, comparative biology and taxonomic classification.</title>
        <authorList>
            <person name="Goeker M."/>
        </authorList>
    </citation>
    <scope>NUCLEOTIDE SEQUENCE [LARGE SCALE GENOMIC DNA]</scope>
    <source>
        <strain evidence="1 3">DSM 3770</strain>
    </source>
</reference>
<gene>
    <name evidence="1" type="ORF">QOZ94_000697</name>
    <name evidence="2" type="ORF">QOZ94_004294</name>
</gene>
<dbReference type="Proteomes" id="UP001241747">
    <property type="component" value="Unassembled WGS sequence"/>
</dbReference>
<evidence type="ECO:0000313" key="2">
    <source>
        <dbReference type="EMBL" id="MDQ0507470.1"/>
    </source>
</evidence>
<evidence type="ECO:0000313" key="1">
    <source>
        <dbReference type="EMBL" id="MDQ0503923.1"/>
    </source>
</evidence>
<comment type="caution">
    <text evidence="1">The sequence shown here is derived from an EMBL/GenBank/DDBJ whole genome shotgun (WGS) entry which is preliminary data.</text>
</comment>
<keyword evidence="3" id="KW-1185">Reference proteome</keyword>
<organism evidence="1 3">
    <name type="scientific">Xanthobacter agilis</name>
    <dbReference type="NCBI Taxonomy" id="47492"/>
    <lineage>
        <taxon>Bacteria</taxon>
        <taxon>Pseudomonadati</taxon>
        <taxon>Pseudomonadota</taxon>
        <taxon>Alphaproteobacteria</taxon>
        <taxon>Hyphomicrobiales</taxon>
        <taxon>Xanthobacteraceae</taxon>
        <taxon>Xanthobacter</taxon>
    </lineage>
</organism>